<dbReference type="Proteomes" id="UP001488805">
    <property type="component" value="Unassembled WGS sequence"/>
</dbReference>
<gene>
    <name evidence="1" type="ORF">VZT92_012591</name>
</gene>
<proteinExistence type="predicted"/>
<evidence type="ECO:0000313" key="1">
    <source>
        <dbReference type="EMBL" id="KAK9528429.1"/>
    </source>
</evidence>
<organism evidence="1 2">
    <name type="scientific">Zoarces viviparus</name>
    <name type="common">Viviparous eelpout</name>
    <name type="synonym">Blennius viviparus</name>
    <dbReference type="NCBI Taxonomy" id="48416"/>
    <lineage>
        <taxon>Eukaryota</taxon>
        <taxon>Metazoa</taxon>
        <taxon>Chordata</taxon>
        <taxon>Craniata</taxon>
        <taxon>Vertebrata</taxon>
        <taxon>Euteleostomi</taxon>
        <taxon>Actinopterygii</taxon>
        <taxon>Neopterygii</taxon>
        <taxon>Teleostei</taxon>
        <taxon>Neoteleostei</taxon>
        <taxon>Acanthomorphata</taxon>
        <taxon>Eupercaria</taxon>
        <taxon>Perciformes</taxon>
        <taxon>Cottioidei</taxon>
        <taxon>Zoarcales</taxon>
        <taxon>Zoarcidae</taxon>
        <taxon>Zoarcinae</taxon>
        <taxon>Zoarces</taxon>
    </lineage>
</organism>
<protein>
    <recommendedName>
        <fullName evidence="3">Reverse transcriptase domain-containing protein</fullName>
    </recommendedName>
</protein>
<dbReference type="AlphaFoldDB" id="A0AAW1F445"/>
<sequence>MIIIGPKSLTKTCHNFCLTIDNSTLSPSPHICNLGLMFDSNLSFEHHFKQITRTAFFHLKNIARLCPSLSSSAAETLILAFITSRIDYCNSILHGTSSKILNKLQYIQNSAARLLTHTRSRDHITPALQNLH</sequence>
<accession>A0AAW1F445</accession>
<evidence type="ECO:0000313" key="2">
    <source>
        <dbReference type="Proteomes" id="UP001488805"/>
    </source>
</evidence>
<evidence type="ECO:0008006" key="3">
    <source>
        <dbReference type="Google" id="ProtNLM"/>
    </source>
</evidence>
<keyword evidence="2" id="KW-1185">Reference proteome</keyword>
<dbReference type="PANTHER" id="PTHR33332">
    <property type="entry name" value="REVERSE TRANSCRIPTASE DOMAIN-CONTAINING PROTEIN"/>
    <property type="match status" value="1"/>
</dbReference>
<reference evidence="1 2" key="1">
    <citation type="journal article" date="2024" name="Genome Biol. Evol.">
        <title>Chromosome-level genome assembly of the viviparous eelpout Zoarces viviparus.</title>
        <authorList>
            <person name="Fuhrmann N."/>
            <person name="Brasseur M.V."/>
            <person name="Bakowski C.E."/>
            <person name="Podsiadlowski L."/>
            <person name="Prost S."/>
            <person name="Krehenwinkel H."/>
            <person name="Mayer C."/>
        </authorList>
    </citation>
    <scope>NUCLEOTIDE SEQUENCE [LARGE SCALE GENOMIC DNA]</scope>
    <source>
        <strain evidence="1">NO-MEL_2022_Ind0_liver</strain>
    </source>
</reference>
<name>A0AAW1F445_ZOAVI</name>
<dbReference type="EMBL" id="JBCEZU010000111">
    <property type="protein sequence ID" value="KAK9528429.1"/>
    <property type="molecule type" value="Genomic_DNA"/>
</dbReference>
<comment type="caution">
    <text evidence="1">The sequence shown here is derived from an EMBL/GenBank/DDBJ whole genome shotgun (WGS) entry which is preliminary data.</text>
</comment>